<evidence type="ECO:0000313" key="3">
    <source>
        <dbReference type="Proteomes" id="UP001396334"/>
    </source>
</evidence>
<keyword evidence="1" id="KW-0472">Membrane</keyword>
<keyword evidence="3" id="KW-1185">Reference proteome</keyword>
<keyword evidence="1" id="KW-1133">Transmembrane helix</keyword>
<feature type="transmembrane region" description="Helical" evidence="1">
    <location>
        <begin position="31"/>
        <end position="55"/>
    </location>
</feature>
<sequence length="106" mass="11763">MIECNNSIRSLVTVSMCVVGINIAFKKWFQLLAWGFNANLFTVILFLNEINHLVLGSQRLPKNIKERAGFGGEMCVELLNDGGVDILRVEGKALPFVLLGNGDHIF</sequence>
<reference evidence="2 3" key="1">
    <citation type="journal article" date="2024" name="G3 (Bethesda)">
        <title>Genome assembly of Hibiscus sabdariffa L. provides insights into metabolisms of medicinal natural products.</title>
        <authorList>
            <person name="Kim T."/>
        </authorList>
    </citation>
    <scope>NUCLEOTIDE SEQUENCE [LARGE SCALE GENOMIC DNA]</scope>
    <source>
        <strain evidence="2">TK-2024</strain>
        <tissue evidence="2">Old leaves</tissue>
    </source>
</reference>
<organism evidence="2 3">
    <name type="scientific">Hibiscus sabdariffa</name>
    <name type="common">roselle</name>
    <dbReference type="NCBI Taxonomy" id="183260"/>
    <lineage>
        <taxon>Eukaryota</taxon>
        <taxon>Viridiplantae</taxon>
        <taxon>Streptophyta</taxon>
        <taxon>Embryophyta</taxon>
        <taxon>Tracheophyta</taxon>
        <taxon>Spermatophyta</taxon>
        <taxon>Magnoliopsida</taxon>
        <taxon>eudicotyledons</taxon>
        <taxon>Gunneridae</taxon>
        <taxon>Pentapetalae</taxon>
        <taxon>rosids</taxon>
        <taxon>malvids</taxon>
        <taxon>Malvales</taxon>
        <taxon>Malvaceae</taxon>
        <taxon>Malvoideae</taxon>
        <taxon>Hibiscus</taxon>
    </lineage>
</organism>
<protein>
    <submittedName>
        <fullName evidence="2">Uncharacterized protein</fullName>
    </submittedName>
</protein>
<comment type="caution">
    <text evidence="2">The sequence shown here is derived from an EMBL/GenBank/DDBJ whole genome shotgun (WGS) entry which is preliminary data.</text>
</comment>
<proteinExistence type="predicted"/>
<gene>
    <name evidence="2" type="ORF">V6N11_051595</name>
</gene>
<keyword evidence="1" id="KW-0812">Transmembrane</keyword>
<name>A0ABR2U7H0_9ROSI</name>
<accession>A0ABR2U7H0</accession>
<dbReference type="EMBL" id="JBBPBN010000001">
    <property type="protein sequence ID" value="KAK9045686.1"/>
    <property type="molecule type" value="Genomic_DNA"/>
</dbReference>
<evidence type="ECO:0000256" key="1">
    <source>
        <dbReference type="SAM" id="Phobius"/>
    </source>
</evidence>
<dbReference type="Proteomes" id="UP001396334">
    <property type="component" value="Unassembled WGS sequence"/>
</dbReference>
<feature type="transmembrane region" description="Helical" evidence="1">
    <location>
        <begin position="7"/>
        <end position="25"/>
    </location>
</feature>
<evidence type="ECO:0000313" key="2">
    <source>
        <dbReference type="EMBL" id="KAK9045686.1"/>
    </source>
</evidence>